<dbReference type="RefSeq" id="XP_022936234.1">
    <property type="nucleotide sequence ID" value="XM_023080466.1"/>
</dbReference>
<dbReference type="AlphaFoldDB" id="A0A6J1F7R0"/>
<evidence type="ECO:0000256" key="1">
    <source>
        <dbReference type="SAM" id="SignalP"/>
    </source>
</evidence>
<dbReference type="KEGG" id="cmos:111442906"/>
<reference evidence="3" key="1">
    <citation type="submission" date="2025-08" db="UniProtKB">
        <authorList>
            <consortium name="RefSeq"/>
        </authorList>
    </citation>
    <scope>IDENTIFICATION</scope>
    <source>
        <tissue evidence="3">Young leaves</tissue>
    </source>
</reference>
<sequence length="117" mass="13348">MQEVTVGSMLFGLGLKILLVLQQAVVNAMECPEASHGSILQSDMILSYMQLYQQDCGAPLHRGLQKFRFPAKNIPPHHHHQHFLIRLDLEAGTKKEGNSFFKMPYNYVYIYNVTSLL</sequence>
<protein>
    <submittedName>
        <fullName evidence="3">Uncharacterized protein LOC111442906</fullName>
    </submittedName>
</protein>
<name>A0A6J1F7R0_CUCMO</name>
<feature type="signal peptide" evidence="1">
    <location>
        <begin position="1"/>
        <end position="28"/>
    </location>
</feature>
<dbReference type="Proteomes" id="UP000504609">
    <property type="component" value="Unplaced"/>
</dbReference>
<keyword evidence="2" id="KW-1185">Reference proteome</keyword>
<evidence type="ECO:0000313" key="2">
    <source>
        <dbReference type="Proteomes" id="UP000504609"/>
    </source>
</evidence>
<keyword evidence="1" id="KW-0732">Signal</keyword>
<dbReference type="GeneID" id="111442906"/>
<organism evidence="2 3">
    <name type="scientific">Cucurbita moschata</name>
    <name type="common">Winter crookneck squash</name>
    <name type="synonym">Cucurbita pepo var. moschata</name>
    <dbReference type="NCBI Taxonomy" id="3662"/>
    <lineage>
        <taxon>Eukaryota</taxon>
        <taxon>Viridiplantae</taxon>
        <taxon>Streptophyta</taxon>
        <taxon>Embryophyta</taxon>
        <taxon>Tracheophyta</taxon>
        <taxon>Spermatophyta</taxon>
        <taxon>Magnoliopsida</taxon>
        <taxon>eudicotyledons</taxon>
        <taxon>Gunneridae</taxon>
        <taxon>Pentapetalae</taxon>
        <taxon>rosids</taxon>
        <taxon>fabids</taxon>
        <taxon>Cucurbitales</taxon>
        <taxon>Cucurbitaceae</taxon>
        <taxon>Cucurbiteae</taxon>
        <taxon>Cucurbita</taxon>
    </lineage>
</organism>
<accession>A0A6J1F7R0</accession>
<gene>
    <name evidence="3" type="primary">LOC111442906</name>
</gene>
<proteinExistence type="predicted"/>
<evidence type="ECO:0000313" key="3">
    <source>
        <dbReference type="RefSeq" id="XP_022936234.1"/>
    </source>
</evidence>
<feature type="chain" id="PRO_5026919150" evidence="1">
    <location>
        <begin position="29"/>
        <end position="117"/>
    </location>
</feature>